<evidence type="ECO:0000256" key="1">
    <source>
        <dbReference type="SAM" id="Phobius"/>
    </source>
</evidence>
<name>A0A328UGI6_9FIRM</name>
<keyword evidence="1" id="KW-0472">Membrane</keyword>
<protein>
    <submittedName>
        <fullName evidence="2">Uncharacterized protein</fullName>
    </submittedName>
</protein>
<comment type="caution">
    <text evidence="2">The sequence shown here is derived from an EMBL/GenBank/DDBJ whole genome shotgun (WGS) entry which is preliminary data.</text>
</comment>
<dbReference type="AlphaFoldDB" id="A0A328UGI6"/>
<reference evidence="2 3" key="1">
    <citation type="submission" date="2018-06" db="EMBL/GenBank/DDBJ databases">
        <title>Noncontiguous genome sequence of Ruminococcaceae bacterium ASD2818.</title>
        <authorList>
            <person name="Chaplin A.V."/>
            <person name="Sokolova S.R."/>
            <person name="Kochetkova T.O."/>
            <person name="Goltsov A.Y."/>
            <person name="Trofimov D.Y."/>
            <person name="Efimov B.A."/>
        </authorList>
    </citation>
    <scope>NUCLEOTIDE SEQUENCE [LARGE SCALE GENOMIC DNA]</scope>
    <source>
        <strain evidence="2 3">ASD2818</strain>
    </source>
</reference>
<dbReference type="Proteomes" id="UP000249377">
    <property type="component" value="Unassembled WGS sequence"/>
</dbReference>
<sequence length="151" mass="16196">MQKGKLGICLWVYPLLAFLLAIFGQPLMCLVLFLFALGAEKDEWAARQTLQAFLLALVSSLMDYVFGTLLGAVTNIPFVGGVIGGFFGVIEALVSIVVLVFAILGLVRACKGQEANVPLFGGIANRAFGMVRQKVVYQQPVPPQNPQGPQA</sequence>
<keyword evidence="3" id="KW-1185">Reference proteome</keyword>
<evidence type="ECO:0000313" key="3">
    <source>
        <dbReference type="Proteomes" id="UP000249377"/>
    </source>
</evidence>
<feature type="transmembrane region" description="Helical" evidence="1">
    <location>
        <begin position="49"/>
        <end position="72"/>
    </location>
</feature>
<keyword evidence="1" id="KW-0812">Transmembrane</keyword>
<organism evidence="2 3">
    <name type="scientific">Hydrogeniiclostridium mannosilyticum</name>
    <dbReference type="NCBI Taxonomy" id="2764322"/>
    <lineage>
        <taxon>Bacteria</taxon>
        <taxon>Bacillati</taxon>
        <taxon>Bacillota</taxon>
        <taxon>Clostridia</taxon>
        <taxon>Eubacteriales</taxon>
        <taxon>Acutalibacteraceae</taxon>
        <taxon>Hydrogeniiclostridium</taxon>
    </lineage>
</organism>
<evidence type="ECO:0000313" key="2">
    <source>
        <dbReference type="EMBL" id="RAQ28139.1"/>
    </source>
</evidence>
<feature type="transmembrane region" description="Helical" evidence="1">
    <location>
        <begin position="78"/>
        <end position="107"/>
    </location>
</feature>
<dbReference type="RefSeq" id="WP_112333095.1">
    <property type="nucleotide sequence ID" value="NZ_JADPHD010000006.1"/>
</dbReference>
<proteinExistence type="predicted"/>
<dbReference type="EMBL" id="QLYR01000007">
    <property type="protein sequence ID" value="RAQ28139.1"/>
    <property type="molecule type" value="Genomic_DNA"/>
</dbReference>
<accession>A0A328UGI6</accession>
<feature type="transmembrane region" description="Helical" evidence="1">
    <location>
        <begin position="12"/>
        <end position="37"/>
    </location>
</feature>
<gene>
    <name evidence="2" type="ORF">DPQ25_10280</name>
</gene>
<keyword evidence="1" id="KW-1133">Transmembrane helix</keyword>